<dbReference type="InterPro" id="IPR005119">
    <property type="entry name" value="LysR_subst-bd"/>
</dbReference>
<dbReference type="Gene3D" id="1.10.10.10">
    <property type="entry name" value="Winged helix-like DNA-binding domain superfamily/Winged helix DNA-binding domain"/>
    <property type="match status" value="1"/>
</dbReference>
<keyword evidence="2" id="KW-0805">Transcription regulation</keyword>
<keyword evidence="3" id="KW-0238">DNA-binding</keyword>
<dbReference type="Gene3D" id="3.40.190.290">
    <property type="match status" value="1"/>
</dbReference>
<evidence type="ECO:0000256" key="3">
    <source>
        <dbReference type="ARBA" id="ARBA00023125"/>
    </source>
</evidence>
<comment type="similarity">
    <text evidence="1">Belongs to the LysR transcriptional regulatory family.</text>
</comment>
<dbReference type="GO" id="GO:0003700">
    <property type="term" value="F:DNA-binding transcription factor activity"/>
    <property type="evidence" value="ECO:0007669"/>
    <property type="project" value="InterPro"/>
</dbReference>
<dbReference type="PANTHER" id="PTHR30346:SF0">
    <property type="entry name" value="HCA OPERON TRANSCRIPTIONAL ACTIVATOR HCAR"/>
    <property type="match status" value="1"/>
</dbReference>
<dbReference type="InterPro" id="IPR036390">
    <property type="entry name" value="WH_DNA-bd_sf"/>
</dbReference>
<dbReference type="GO" id="GO:0003677">
    <property type="term" value="F:DNA binding"/>
    <property type="evidence" value="ECO:0007669"/>
    <property type="project" value="UniProtKB-KW"/>
</dbReference>
<evidence type="ECO:0000259" key="5">
    <source>
        <dbReference type="PROSITE" id="PS50931"/>
    </source>
</evidence>
<evidence type="ECO:0000256" key="2">
    <source>
        <dbReference type="ARBA" id="ARBA00023015"/>
    </source>
</evidence>
<dbReference type="Pfam" id="PF00126">
    <property type="entry name" value="HTH_1"/>
    <property type="match status" value="1"/>
</dbReference>
<gene>
    <name evidence="6" type="ORF">IAA04_04625</name>
</gene>
<dbReference type="PROSITE" id="PS50931">
    <property type="entry name" value="HTH_LYSR"/>
    <property type="match status" value="1"/>
</dbReference>
<sequence length="290" mass="33052">MNLLALRYFCEVARCGNVTEVSRRLHVSQPAVSKSIHGLEAELNCTLLTHTSAGMELTEKGELFYEKASAALDLLDEGQRLIAPSPLASAKTLRIVSFVRFDFLPELYLAFQKRYPEISLEIRHATYRTILKEHEYDVAILPDSCLSSHQDSVFLLEDEFMLAVPGTHPLADRDQVTLEEVKNEPFVAMDLNFPARQYLEKICRQAGFQPVITMECDEFSTYTRFVQAGYGLSLVSTLSSLRLTDQVRFLHISSPRCSRMIYLAWPSSRSGYPAPRTFVNFCRDYVKQFL</sequence>
<dbReference type="InterPro" id="IPR000847">
    <property type="entry name" value="LysR_HTH_N"/>
</dbReference>
<dbReference type="PRINTS" id="PR00039">
    <property type="entry name" value="HTHLYSR"/>
</dbReference>
<dbReference type="InterPro" id="IPR036388">
    <property type="entry name" value="WH-like_DNA-bd_sf"/>
</dbReference>
<comment type="caution">
    <text evidence="6">The sequence shown here is derived from an EMBL/GenBank/DDBJ whole genome shotgun (WGS) entry which is preliminary data.</text>
</comment>
<dbReference type="Proteomes" id="UP000823883">
    <property type="component" value="Unassembled WGS sequence"/>
</dbReference>
<evidence type="ECO:0000256" key="1">
    <source>
        <dbReference type="ARBA" id="ARBA00009437"/>
    </source>
</evidence>
<dbReference type="AlphaFoldDB" id="A0A9D2PCA1"/>
<name>A0A9D2PCA1_9FIRM</name>
<dbReference type="PANTHER" id="PTHR30346">
    <property type="entry name" value="TRANSCRIPTIONAL DUAL REGULATOR HCAR-RELATED"/>
    <property type="match status" value="1"/>
</dbReference>
<dbReference type="SUPFAM" id="SSF53850">
    <property type="entry name" value="Periplasmic binding protein-like II"/>
    <property type="match status" value="1"/>
</dbReference>
<organism evidence="6 7">
    <name type="scientific">Candidatus Lachnoclostridium pullistercoris</name>
    <dbReference type="NCBI Taxonomy" id="2838632"/>
    <lineage>
        <taxon>Bacteria</taxon>
        <taxon>Bacillati</taxon>
        <taxon>Bacillota</taxon>
        <taxon>Clostridia</taxon>
        <taxon>Lachnospirales</taxon>
        <taxon>Lachnospiraceae</taxon>
    </lineage>
</organism>
<keyword evidence="4" id="KW-0804">Transcription</keyword>
<evidence type="ECO:0000256" key="4">
    <source>
        <dbReference type="ARBA" id="ARBA00023163"/>
    </source>
</evidence>
<reference evidence="6" key="1">
    <citation type="journal article" date="2021" name="PeerJ">
        <title>Extensive microbial diversity within the chicken gut microbiome revealed by metagenomics and culture.</title>
        <authorList>
            <person name="Gilroy R."/>
            <person name="Ravi A."/>
            <person name="Getino M."/>
            <person name="Pursley I."/>
            <person name="Horton D.L."/>
            <person name="Alikhan N.F."/>
            <person name="Baker D."/>
            <person name="Gharbi K."/>
            <person name="Hall N."/>
            <person name="Watson M."/>
            <person name="Adriaenssens E.M."/>
            <person name="Foster-Nyarko E."/>
            <person name="Jarju S."/>
            <person name="Secka A."/>
            <person name="Antonio M."/>
            <person name="Oren A."/>
            <person name="Chaudhuri R.R."/>
            <person name="La Ragione R."/>
            <person name="Hildebrand F."/>
            <person name="Pallen M.J."/>
        </authorList>
    </citation>
    <scope>NUCLEOTIDE SEQUENCE</scope>
    <source>
        <strain evidence="6">CHK183-5548</strain>
    </source>
</reference>
<reference evidence="6" key="2">
    <citation type="submission" date="2021-04" db="EMBL/GenBank/DDBJ databases">
        <authorList>
            <person name="Gilroy R."/>
        </authorList>
    </citation>
    <scope>NUCLEOTIDE SEQUENCE</scope>
    <source>
        <strain evidence="6">CHK183-5548</strain>
    </source>
</reference>
<proteinExistence type="inferred from homology"/>
<dbReference type="GO" id="GO:0032993">
    <property type="term" value="C:protein-DNA complex"/>
    <property type="evidence" value="ECO:0007669"/>
    <property type="project" value="TreeGrafter"/>
</dbReference>
<protein>
    <submittedName>
        <fullName evidence="6">LysR family transcriptional regulator</fullName>
    </submittedName>
</protein>
<dbReference type="SUPFAM" id="SSF46785">
    <property type="entry name" value="Winged helix' DNA-binding domain"/>
    <property type="match status" value="1"/>
</dbReference>
<feature type="domain" description="HTH lysR-type" evidence="5">
    <location>
        <begin position="1"/>
        <end position="58"/>
    </location>
</feature>
<evidence type="ECO:0000313" key="6">
    <source>
        <dbReference type="EMBL" id="HJC47317.1"/>
    </source>
</evidence>
<dbReference type="EMBL" id="DWWL01000027">
    <property type="protein sequence ID" value="HJC47317.1"/>
    <property type="molecule type" value="Genomic_DNA"/>
</dbReference>
<dbReference type="FunFam" id="1.10.10.10:FF:000001">
    <property type="entry name" value="LysR family transcriptional regulator"/>
    <property type="match status" value="1"/>
</dbReference>
<evidence type="ECO:0000313" key="7">
    <source>
        <dbReference type="Proteomes" id="UP000823883"/>
    </source>
</evidence>
<accession>A0A9D2PCA1</accession>
<dbReference type="Pfam" id="PF03466">
    <property type="entry name" value="LysR_substrate"/>
    <property type="match status" value="1"/>
</dbReference>